<feature type="region of interest" description="Disordered" evidence="9">
    <location>
        <begin position="557"/>
        <end position="628"/>
    </location>
</feature>
<reference evidence="11 12" key="1">
    <citation type="journal article" date="2016" name="Genome Biol. Evol.">
        <title>Gene Family Evolution Reflects Adaptation to Soil Environmental Stressors in the Genome of the Collembolan Orchesella cincta.</title>
        <authorList>
            <person name="Faddeeva-Vakhrusheva A."/>
            <person name="Derks M.F."/>
            <person name="Anvar S.Y."/>
            <person name="Agamennone V."/>
            <person name="Suring W."/>
            <person name="Smit S."/>
            <person name="van Straalen N.M."/>
            <person name="Roelofs D."/>
        </authorList>
    </citation>
    <scope>NUCLEOTIDE SEQUENCE [LARGE SCALE GENOMIC DNA]</scope>
    <source>
        <tissue evidence="11">Mixed pool</tissue>
    </source>
</reference>
<feature type="compositionally biased region" description="Basic and acidic residues" evidence="9">
    <location>
        <begin position="164"/>
        <end position="218"/>
    </location>
</feature>
<dbReference type="PANTHER" id="PTHR24376:SF235">
    <property type="entry name" value="C2H2-TYPE DOMAIN-CONTAINING PROTEIN"/>
    <property type="match status" value="1"/>
</dbReference>
<feature type="compositionally biased region" description="Basic residues" evidence="9">
    <location>
        <begin position="939"/>
        <end position="960"/>
    </location>
</feature>
<feature type="compositionally biased region" description="Basic residues" evidence="9">
    <location>
        <begin position="615"/>
        <end position="628"/>
    </location>
</feature>
<dbReference type="InterPro" id="IPR013087">
    <property type="entry name" value="Znf_C2H2_type"/>
</dbReference>
<feature type="coiled-coil region" evidence="8">
    <location>
        <begin position="289"/>
        <end position="351"/>
    </location>
</feature>
<keyword evidence="5" id="KW-0862">Zinc</keyword>
<feature type="region of interest" description="Disordered" evidence="9">
    <location>
        <begin position="134"/>
        <end position="281"/>
    </location>
</feature>
<comment type="caution">
    <text evidence="11">The sequence shown here is derived from an EMBL/GenBank/DDBJ whole genome shotgun (WGS) entry which is preliminary data.</text>
</comment>
<dbReference type="Proteomes" id="UP000094527">
    <property type="component" value="Unassembled WGS sequence"/>
</dbReference>
<feature type="compositionally biased region" description="Basic residues" evidence="9">
    <location>
        <begin position="220"/>
        <end position="230"/>
    </location>
</feature>
<name>A0A1D2M5P3_ORCCI</name>
<dbReference type="EMBL" id="LJIJ01003814">
    <property type="protein sequence ID" value="ODM88295.1"/>
    <property type="molecule type" value="Genomic_DNA"/>
</dbReference>
<dbReference type="OrthoDB" id="6077919at2759"/>
<keyword evidence="6" id="KW-0539">Nucleus</keyword>
<dbReference type="Pfam" id="PF00096">
    <property type="entry name" value="zf-C2H2"/>
    <property type="match status" value="1"/>
</dbReference>
<dbReference type="PANTHER" id="PTHR24376">
    <property type="entry name" value="ZINC FINGER PROTEIN"/>
    <property type="match status" value="1"/>
</dbReference>
<dbReference type="GO" id="GO:0008270">
    <property type="term" value="F:zinc ion binding"/>
    <property type="evidence" value="ECO:0007669"/>
    <property type="project" value="UniProtKB-KW"/>
</dbReference>
<feature type="region of interest" description="Disordered" evidence="9">
    <location>
        <begin position="1"/>
        <end position="77"/>
    </location>
</feature>
<dbReference type="OMA" id="YENTDSA"/>
<keyword evidence="12" id="KW-1185">Reference proteome</keyword>
<keyword evidence="8" id="KW-0175">Coiled coil</keyword>
<evidence type="ECO:0000256" key="1">
    <source>
        <dbReference type="ARBA" id="ARBA00004123"/>
    </source>
</evidence>
<keyword evidence="4 7" id="KW-0863">Zinc-finger</keyword>
<evidence type="ECO:0000259" key="10">
    <source>
        <dbReference type="PROSITE" id="PS50157"/>
    </source>
</evidence>
<proteinExistence type="predicted"/>
<dbReference type="GO" id="GO:0000978">
    <property type="term" value="F:RNA polymerase II cis-regulatory region sequence-specific DNA binding"/>
    <property type="evidence" value="ECO:0007669"/>
    <property type="project" value="TreeGrafter"/>
</dbReference>
<comment type="subcellular location">
    <subcellularLocation>
        <location evidence="1">Nucleus</location>
    </subcellularLocation>
</comment>
<evidence type="ECO:0000256" key="7">
    <source>
        <dbReference type="PROSITE-ProRule" id="PRU00042"/>
    </source>
</evidence>
<dbReference type="InterPro" id="IPR036236">
    <property type="entry name" value="Znf_C2H2_sf"/>
</dbReference>
<gene>
    <name evidence="11" type="ORF">Ocin01_18387</name>
</gene>
<feature type="compositionally biased region" description="Basic and acidic residues" evidence="9">
    <location>
        <begin position="231"/>
        <end position="262"/>
    </location>
</feature>
<accession>A0A1D2M5P3</accession>
<evidence type="ECO:0000256" key="2">
    <source>
        <dbReference type="ARBA" id="ARBA00022723"/>
    </source>
</evidence>
<dbReference type="STRING" id="48709.A0A1D2M5P3"/>
<feature type="domain" description="C2H2-type" evidence="10">
    <location>
        <begin position="719"/>
        <end position="747"/>
    </location>
</feature>
<evidence type="ECO:0000256" key="3">
    <source>
        <dbReference type="ARBA" id="ARBA00022737"/>
    </source>
</evidence>
<organism evidence="11 12">
    <name type="scientific">Orchesella cincta</name>
    <name type="common">Springtail</name>
    <name type="synonym">Podura cincta</name>
    <dbReference type="NCBI Taxonomy" id="48709"/>
    <lineage>
        <taxon>Eukaryota</taxon>
        <taxon>Metazoa</taxon>
        <taxon>Ecdysozoa</taxon>
        <taxon>Arthropoda</taxon>
        <taxon>Hexapoda</taxon>
        <taxon>Collembola</taxon>
        <taxon>Entomobryomorpha</taxon>
        <taxon>Entomobryoidea</taxon>
        <taxon>Orchesellidae</taxon>
        <taxon>Orchesellinae</taxon>
        <taxon>Orchesella</taxon>
    </lineage>
</organism>
<dbReference type="SMART" id="SM00355">
    <property type="entry name" value="ZnF_C2H2"/>
    <property type="match status" value="5"/>
</dbReference>
<dbReference type="GO" id="GO:0001228">
    <property type="term" value="F:DNA-binding transcription activator activity, RNA polymerase II-specific"/>
    <property type="evidence" value="ECO:0007669"/>
    <property type="project" value="TreeGrafter"/>
</dbReference>
<evidence type="ECO:0000313" key="11">
    <source>
        <dbReference type="EMBL" id="ODM88295.1"/>
    </source>
</evidence>
<dbReference type="AlphaFoldDB" id="A0A1D2M5P3"/>
<feature type="compositionally biased region" description="Acidic residues" evidence="9">
    <location>
        <begin position="18"/>
        <end position="27"/>
    </location>
</feature>
<evidence type="ECO:0000256" key="6">
    <source>
        <dbReference type="ARBA" id="ARBA00023242"/>
    </source>
</evidence>
<evidence type="ECO:0000256" key="8">
    <source>
        <dbReference type="SAM" id="Coils"/>
    </source>
</evidence>
<dbReference type="GO" id="GO:0005634">
    <property type="term" value="C:nucleus"/>
    <property type="evidence" value="ECO:0007669"/>
    <property type="project" value="UniProtKB-SubCell"/>
</dbReference>
<feature type="compositionally biased region" description="Acidic residues" evidence="9">
    <location>
        <begin position="1"/>
        <end position="11"/>
    </location>
</feature>
<evidence type="ECO:0000313" key="12">
    <source>
        <dbReference type="Proteomes" id="UP000094527"/>
    </source>
</evidence>
<evidence type="ECO:0000256" key="4">
    <source>
        <dbReference type="ARBA" id="ARBA00022771"/>
    </source>
</evidence>
<feature type="region of interest" description="Disordered" evidence="9">
    <location>
        <begin position="938"/>
        <end position="970"/>
    </location>
</feature>
<keyword evidence="3" id="KW-0677">Repeat</keyword>
<feature type="compositionally biased region" description="Basic and acidic residues" evidence="9">
    <location>
        <begin position="53"/>
        <end position="62"/>
    </location>
</feature>
<dbReference type="PROSITE" id="PS50157">
    <property type="entry name" value="ZINC_FINGER_C2H2_2"/>
    <property type="match status" value="3"/>
</dbReference>
<evidence type="ECO:0000256" key="9">
    <source>
        <dbReference type="SAM" id="MobiDB-lite"/>
    </source>
</evidence>
<dbReference type="SUPFAM" id="SSF57667">
    <property type="entry name" value="beta-beta-alpha zinc fingers"/>
    <property type="match status" value="1"/>
</dbReference>
<keyword evidence="2" id="KW-0479">Metal-binding</keyword>
<dbReference type="Gene3D" id="3.30.160.60">
    <property type="entry name" value="Classic Zinc Finger"/>
    <property type="match status" value="2"/>
</dbReference>
<protein>
    <submittedName>
        <fullName evidence="11">Putative zinc finger protein</fullName>
    </submittedName>
</protein>
<sequence>MDEEDDLELEDEVKVEVESSEEDDLEDPLWTVSHDGGWSDDVKSESEEYWNTETKEWNRSPESDSDESIASSKICRDETNKMEELKRAEAQRRFRARKREELGVQTTDKKEISEAVTKEQRLLRNAEYQRRYRERQRQLKISKQQDNGVKTVDKKNTPPGVQATEKKEILVMTKEQLRVKNAEYKRRYRERQRQLQKEPGVKTTEKKEKSEMTKEQRLLKNAKYHRRYRERQRQLKKSKEQDNGVKPVEKRNRREDENETKRCSNPTPVNKLEVTTVTPTPEEIEIRKREAAQRKVMQKIEKMAQMTEEQLKEQREGKRLNYLQRKAEMDEEALQRKRERQKARHAKLSEAEKKKKREYLKKWREGWTDEQYKKHLIKVRDYYNRLKQMNPDKWKEARARQRVRETAKRAKNRELKLAGIEKKAPRVRRIPIQTEMIGGISKRQLYVVTYKRSKLAAETEEERLKRLMRQRLYEAKRRLRNKLVESGASNEQIEVKMKELEATYQPTTRMFAYRPRPSIRNKTVDAILTAVSSEPKSASEIPPGVETTFIATSEIPASPIPYENTDSAQVEQQDEEDCSAEPESPPSPSSPSPSDQEVDKEPKIIFRSIPEVVPAKRKGPGRPRLHKIKPKRTSRPKLIDNPNISTDSMSICDICGHPCHFYTITNHKNMYHHPNFSPDSKRCSLCPNSGPFKSCAVFYTKHWSPVHVQKAREERAKTFMCSECGASYSNSAGLRHHKVYKHSGNVTLPCQECGKVFGNKLSLSNHIFRFHKNKGKHPCLRCEQKSASKAELKVHVEEAHPESYFPCEGCGVLKYTLGTKLQHYRNCAKMKNEKIEDQQLRNKTMHKMPANCEVCDKILLLSSLSKHYQEVHGIVDERFQCWFESCDKSFKNRAYWAAHLEMVHDEDLEKEEVRNKLRMYNVKDRSQVVIRHPEAPLQGRKRPWHSSKKKVVKKKKRRSRKIESSEEEETSEDEPMYYPLSYLDIEKEKRLVIQLVRLTSEEISEWIIVKTENETCVSEEFS</sequence>
<feature type="domain" description="C2H2-type" evidence="10">
    <location>
        <begin position="879"/>
        <end position="909"/>
    </location>
</feature>
<dbReference type="PROSITE" id="PS00028">
    <property type="entry name" value="ZINC_FINGER_C2H2_1"/>
    <property type="match status" value="3"/>
</dbReference>
<feature type="domain" description="C2H2-type" evidence="10">
    <location>
        <begin position="748"/>
        <end position="776"/>
    </location>
</feature>
<evidence type="ECO:0000256" key="5">
    <source>
        <dbReference type="ARBA" id="ARBA00022833"/>
    </source>
</evidence>